<dbReference type="EMBL" id="QFPN01000004">
    <property type="protein sequence ID" value="PZQ16146.1"/>
    <property type="molecule type" value="Genomic_DNA"/>
</dbReference>
<dbReference type="Gene3D" id="2.170.150.70">
    <property type="match status" value="1"/>
</dbReference>
<keyword evidence="2" id="KW-0479">Metal-binding</keyword>
<dbReference type="InterPro" id="IPR011057">
    <property type="entry name" value="Mss4-like_sf"/>
</dbReference>
<evidence type="ECO:0000313" key="6">
    <source>
        <dbReference type="Proteomes" id="UP000249577"/>
    </source>
</evidence>
<comment type="caution">
    <text evidence="5">The sequence shown here is derived from an EMBL/GenBank/DDBJ whole genome shotgun (WGS) entry which is preliminary data.</text>
</comment>
<dbReference type="GO" id="GO:0016846">
    <property type="term" value="F:carbon-sulfur lyase activity"/>
    <property type="evidence" value="ECO:0007669"/>
    <property type="project" value="InterPro"/>
</dbReference>
<gene>
    <name evidence="5" type="ORF">DI565_10160</name>
</gene>
<organism evidence="5 6">
    <name type="scientific">Ancylobacter novellus</name>
    <name type="common">Thiobacillus novellus</name>
    <dbReference type="NCBI Taxonomy" id="921"/>
    <lineage>
        <taxon>Bacteria</taxon>
        <taxon>Pseudomonadati</taxon>
        <taxon>Pseudomonadota</taxon>
        <taxon>Alphaproteobacteria</taxon>
        <taxon>Hyphomicrobiales</taxon>
        <taxon>Xanthobacteraceae</taxon>
        <taxon>Ancylobacter</taxon>
    </lineage>
</organism>
<dbReference type="SUPFAM" id="SSF51316">
    <property type="entry name" value="Mss4-like"/>
    <property type="match status" value="1"/>
</dbReference>
<evidence type="ECO:0000259" key="4">
    <source>
        <dbReference type="PROSITE" id="PS51891"/>
    </source>
</evidence>
<dbReference type="PANTHER" id="PTHR28620:SF1">
    <property type="entry name" value="CENP-V_GFA DOMAIN-CONTAINING PROTEIN"/>
    <property type="match status" value="1"/>
</dbReference>
<sequence>MEGCCHCGAVRLSVPTRPKDVTECRCSICRRYGALWAYYQVDDVVITGETETYIWGRKAIEFHRCAACGCVMAWRPRGAYPECGVNARMLEGLDLDAIPRIVEDDASV</sequence>
<name>A0A2W5KGC8_ANCNO</name>
<accession>A0A2W5KGC8</accession>
<dbReference type="AlphaFoldDB" id="A0A2W5KGC8"/>
<comment type="similarity">
    <text evidence="1">Belongs to the Gfa family.</text>
</comment>
<reference evidence="5 6" key="1">
    <citation type="submission" date="2017-08" db="EMBL/GenBank/DDBJ databases">
        <title>Infants hospitalized years apart are colonized by the same room-sourced microbial strains.</title>
        <authorList>
            <person name="Brooks B."/>
            <person name="Olm M.R."/>
            <person name="Firek B.A."/>
            <person name="Baker R."/>
            <person name="Thomas B.C."/>
            <person name="Morowitz M.J."/>
            <person name="Banfield J.F."/>
        </authorList>
    </citation>
    <scope>NUCLEOTIDE SEQUENCE [LARGE SCALE GENOMIC DNA]</scope>
    <source>
        <strain evidence="5">S2_005_003_R2_43</strain>
    </source>
</reference>
<dbReference type="InterPro" id="IPR006913">
    <property type="entry name" value="CENP-V/GFA"/>
</dbReference>
<feature type="domain" description="CENP-V/GFA" evidence="4">
    <location>
        <begin position="1"/>
        <end position="108"/>
    </location>
</feature>
<dbReference type="PROSITE" id="PS51891">
    <property type="entry name" value="CENP_V_GFA"/>
    <property type="match status" value="1"/>
</dbReference>
<dbReference type="Proteomes" id="UP000249577">
    <property type="component" value="Unassembled WGS sequence"/>
</dbReference>
<evidence type="ECO:0000256" key="3">
    <source>
        <dbReference type="ARBA" id="ARBA00022833"/>
    </source>
</evidence>
<dbReference type="GO" id="GO:0046872">
    <property type="term" value="F:metal ion binding"/>
    <property type="evidence" value="ECO:0007669"/>
    <property type="project" value="UniProtKB-KW"/>
</dbReference>
<evidence type="ECO:0000256" key="2">
    <source>
        <dbReference type="ARBA" id="ARBA00022723"/>
    </source>
</evidence>
<proteinExistence type="inferred from homology"/>
<evidence type="ECO:0000313" key="5">
    <source>
        <dbReference type="EMBL" id="PZQ16146.1"/>
    </source>
</evidence>
<keyword evidence="3" id="KW-0862">Zinc</keyword>
<dbReference type="Pfam" id="PF04828">
    <property type="entry name" value="GFA"/>
    <property type="match status" value="1"/>
</dbReference>
<evidence type="ECO:0000256" key="1">
    <source>
        <dbReference type="ARBA" id="ARBA00005495"/>
    </source>
</evidence>
<dbReference type="PANTHER" id="PTHR28620">
    <property type="entry name" value="CENTROMERE PROTEIN V"/>
    <property type="match status" value="1"/>
</dbReference>
<protein>
    <submittedName>
        <fullName evidence="5">Aldehyde-activating protein</fullName>
    </submittedName>
</protein>
<dbReference type="InterPro" id="IPR052355">
    <property type="entry name" value="CENP-V-like"/>
</dbReference>